<dbReference type="EMBL" id="MQUC01000003">
    <property type="protein sequence ID" value="PRP66686.1"/>
    <property type="molecule type" value="Genomic_DNA"/>
</dbReference>
<sequence>MKIVAGVLTFFIVIVMLSSCGGTSEASGSTENDSVYLEKSDTIRIANDSLEYEVIIIEPGFNSWLATQPPRGYRSQSSMDIINDFKIPLYNLRVNQPLQYDPNLYPFRIDYDTSVDYGYEVTYLLFNYFKFFEERFNQRL</sequence>
<evidence type="ECO:0000313" key="1">
    <source>
        <dbReference type="EMBL" id="PRP66686.1"/>
    </source>
</evidence>
<proteinExistence type="predicted"/>
<dbReference type="Proteomes" id="UP000239532">
    <property type="component" value="Unassembled WGS sequence"/>
</dbReference>
<dbReference type="RefSeq" id="WP_105982487.1">
    <property type="nucleotide sequence ID" value="NZ_MQUC01000003.1"/>
</dbReference>
<reference evidence="1 2" key="1">
    <citation type="submission" date="2016-11" db="EMBL/GenBank/DDBJ databases">
        <title>Trade-off between light-utilization and light-protection in marine flavobacteria.</title>
        <authorList>
            <person name="Kumagai Y."/>
        </authorList>
    </citation>
    <scope>NUCLEOTIDE SEQUENCE [LARGE SCALE GENOMIC DNA]</scope>
    <source>
        <strain evidence="1 2">JCM 17109</strain>
    </source>
</reference>
<protein>
    <submittedName>
        <fullName evidence="1">Uncharacterized protein</fullName>
    </submittedName>
</protein>
<gene>
    <name evidence="1" type="ORF">BST86_06010</name>
</gene>
<organism evidence="1 2">
    <name type="scientific">Nonlabens agnitus</name>
    <dbReference type="NCBI Taxonomy" id="870484"/>
    <lineage>
        <taxon>Bacteria</taxon>
        <taxon>Pseudomonadati</taxon>
        <taxon>Bacteroidota</taxon>
        <taxon>Flavobacteriia</taxon>
        <taxon>Flavobacteriales</taxon>
        <taxon>Flavobacteriaceae</taxon>
        <taxon>Nonlabens</taxon>
    </lineage>
</organism>
<comment type="caution">
    <text evidence="1">The sequence shown here is derived from an EMBL/GenBank/DDBJ whole genome shotgun (WGS) entry which is preliminary data.</text>
</comment>
<dbReference type="AlphaFoldDB" id="A0A2S9WTP9"/>
<evidence type="ECO:0000313" key="2">
    <source>
        <dbReference type="Proteomes" id="UP000239532"/>
    </source>
</evidence>
<accession>A0A2S9WTP9</accession>
<keyword evidence="2" id="KW-1185">Reference proteome</keyword>
<dbReference type="OrthoDB" id="1119488at2"/>
<dbReference type="PROSITE" id="PS51257">
    <property type="entry name" value="PROKAR_LIPOPROTEIN"/>
    <property type="match status" value="1"/>
</dbReference>
<name>A0A2S9WTP9_9FLAO</name>